<reference evidence="7 8" key="1">
    <citation type="journal article" date="2014" name="Int. J. Syst. Evol. Microbiol.">
        <title>Complete genome sequence of Corynebacterium casei LMG S-19264T (=DSM 44701T), isolated from a smear-ripened cheese.</title>
        <authorList>
            <consortium name="US DOE Joint Genome Institute (JGI-PGF)"/>
            <person name="Walter F."/>
            <person name="Albersmeier A."/>
            <person name="Kalinowski J."/>
            <person name="Ruckert C."/>
        </authorList>
    </citation>
    <scope>NUCLEOTIDE SEQUENCE [LARGE SCALE GENOMIC DNA]</scope>
    <source>
        <strain evidence="7 8">CGMCC 1.9161</strain>
    </source>
</reference>
<dbReference type="GO" id="GO:0033499">
    <property type="term" value="P:galactose catabolic process via UDP-galactose, Leloir pathway"/>
    <property type="evidence" value="ECO:0007669"/>
    <property type="project" value="TreeGrafter"/>
</dbReference>
<dbReference type="PANTHER" id="PTHR43725">
    <property type="entry name" value="UDP-GLUCOSE 4-EPIMERASE"/>
    <property type="match status" value="1"/>
</dbReference>
<comment type="pathway">
    <text evidence="1">Carbohydrate metabolism; galactose metabolism.</text>
</comment>
<dbReference type="SUPFAM" id="SSF51735">
    <property type="entry name" value="NAD(P)-binding Rossmann-fold domains"/>
    <property type="match status" value="1"/>
</dbReference>
<name>A0A917QEY0_9HYPH</name>
<dbReference type="Gene3D" id="3.90.25.10">
    <property type="entry name" value="UDP-galactose 4-epimerase, domain 1"/>
    <property type="match status" value="1"/>
</dbReference>
<accession>A0A917QEY0</accession>
<protein>
    <recommendedName>
        <fullName evidence="3">UDP-glucose 4-epimerase</fullName>
    </recommendedName>
    <alternativeName>
        <fullName evidence="5">Galactowaldenase</fullName>
    </alternativeName>
    <alternativeName>
        <fullName evidence="4">UDP-galactose 4-epimerase</fullName>
    </alternativeName>
</protein>
<evidence type="ECO:0000256" key="5">
    <source>
        <dbReference type="ARBA" id="ARBA00033067"/>
    </source>
</evidence>
<evidence type="ECO:0000313" key="8">
    <source>
        <dbReference type="Proteomes" id="UP000600449"/>
    </source>
</evidence>
<feature type="domain" description="NAD-dependent epimerase/dehydratase" evidence="6">
    <location>
        <begin position="9"/>
        <end position="60"/>
    </location>
</feature>
<evidence type="ECO:0000256" key="2">
    <source>
        <dbReference type="ARBA" id="ARBA00007637"/>
    </source>
</evidence>
<organism evidence="7 8">
    <name type="scientific">Salinarimonas ramus</name>
    <dbReference type="NCBI Taxonomy" id="690164"/>
    <lineage>
        <taxon>Bacteria</taxon>
        <taxon>Pseudomonadati</taxon>
        <taxon>Pseudomonadota</taxon>
        <taxon>Alphaproteobacteria</taxon>
        <taxon>Hyphomicrobiales</taxon>
        <taxon>Salinarimonadaceae</taxon>
        <taxon>Salinarimonas</taxon>
    </lineage>
</organism>
<evidence type="ECO:0000256" key="4">
    <source>
        <dbReference type="ARBA" id="ARBA00031367"/>
    </source>
</evidence>
<dbReference type="Proteomes" id="UP000600449">
    <property type="component" value="Unassembled WGS sequence"/>
</dbReference>
<dbReference type="InterPro" id="IPR036291">
    <property type="entry name" value="NAD(P)-bd_dom_sf"/>
</dbReference>
<dbReference type="Gene3D" id="3.40.50.720">
    <property type="entry name" value="NAD(P)-binding Rossmann-like Domain"/>
    <property type="match status" value="1"/>
</dbReference>
<proteinExistence type="inferred from homology"/>
<gene>
    <name evidence="7" type="ORF">GCM10011322_37880</name>
</gene>
<evidence type="ECO:0000259" key="6">
    <source>
        <dbReference type="Pfam" id="PF01370"/>
    </source>
</evidence>
<dbReference type="EMBL" id="BMMF01000012">
    <property type="protein sequence ID" value="GGK47236.1"/>
    <property type="molecule type" value="Genomic_DNA"/>
</dbReference>
<keyword evidence="8" id="KW-1185">Reference proteome</keyword>
<sequence length="148" mass="15633">MASQAALGLRPALSIYGTDYATPDGTCLRDYIQVTDLADAHLAALRHLRAKGGRHTFNCGYGRGASVREVVETVKRISGIDFPVAEAPRRAGDPAALVADATRIRVTLAWEPRFADLDTIVAQALAWERRLGNSACAGTQASGGGPLS</sequence>
<evidence type="ECO:0000256" key="3">
    <source>
        <dbReference type="ARBA" id="ARBA00018569"/>
    </source>
</evidence>
<dbReference type="InterPro" id="IPR001509">
    <property type="entry name" value="Epimerase_deHydtase"/>
</dbReference>
<dbReference type="PANTHER" id="PTHR43725:SF53">
    <property type="entry name" value="UDP-ARABINOSE 4-EPIMERASE 1"/>
    <property type="match status" value="1"/>
</dbReference>
<dbReference type="Pfam" id="PF01370">
    <property type="entry name" value="Epimerase"/>
    <property type="match status" value="1"/>
</dbReference>
<comment type="similarity">
    <text evidence="2">Belongs to the NAD(P)-dependent epimerase/dehydratase family.</text>
</comment>
<evidence type="ECO:0000313" key="7">
    <source>
        <dbReference type="EMBL" id="GGK47236.1"/>
    </source>
</evidence>
<comment type="caution">
    <text evidence="7">The sequence shown here is derived from an EMBL/GenBank/DDBJ whole genome shotgun (WGS) entry which is preliminary data.</text>
</comment>
<dbReference type="AlphaFoldDB" id="A0A917QEY0"/>
<evidence type="ECO:0000256" key="1">
    <source>
        <dbReference type="ARBA" id="ARBA00004947"/>
    </source>
</evidence>